<dbReference type="STRING" id="745531.A0A0C3S1B0"/>
<dbReference type="Gene3D" id="3.30.70.270">
    <property type="match status" value="1"/>
</dbReference>
<dbReference type="Proteomes" id="UP000053257">
    <property type="component" value="Unassembled WGS sequence"/>
</dbReference>
<sequence>DVRSFLGLVRYIANHLPAVAAHTRILNDLTTKEAEESFVWSDNHTVAFEAVKQLVTSSECLTVID</sequence>
<name>A0A0C3S1B0_PHLG1</name>
<accession>A0A0C3S1B0</accession>
<dbReference type="SUPFAM" id="SSF56672">
    <property type="entry name" value="DNA/RNA polymerases"/>
    <property type="match status" value="1"/>
</dbReference>
<protein>
    <recommendedName>
        <fullName evidence="3">Reverse transcriptase/retrotransposon-derived protein RNase H-like domain-containing protein</fullName>
    </recommendedName>
</protein>
<keyword evidence="2" id="KW-1185">Reference proteome</keyword>
<feature type="non-terminal residue" evidence="1">
    <location>
        <position position="1"/>
    </location>
</feature>
<feature type="non-terminal residue" evidence="1">
    <location>
        <position position="65"/>
    </location>
</feature>
<evidence type="ECO:0000313" key="1">
    <source>
        <dbReference type="EMBL" id="KIP01230.1"/>
    </source>
</evidence>
<evidence type="ECO:0000313" key="2">
    <source>
        <dbReference type="Proteomes" id="UP000053257"/>
    </source>
</evidence>
<dbReference type="AlphaFoldDB" id="A0A0C3S1B0"/>
<organism evidence="1 2">
    <name type="scientific">Phlebiopsis gigantea (strain 11061_1 CR5-6)</name>
    <name type="common">White-rot fungus</name>
    <name type="synonym">Peniophora gigantea</name>
    <dbReference type="NCBI Taxonomy" id="745531"/>
    <lineage>
        <taxon>Eukaryota</taxon>
        <taxon>Fungi</taxon>
        <taxon>Dikarya</taxon>
        <taxon>Basidiomycota</taxon>
        <taxon>Agaricomycotina</taxon>
        <taxon>Agaricomycetes</taxon>
        <taxon>Polyporales</taxon>
        <taxon>Phanerochaetaceae</taxon>
        <taxon>Phlebiopsis</taxon>
    </lineage>
</organism>
<dbReference type="OrthoDB" id="3232518at2759"/>
<evidence type="ECO:0008006" key="3">
    <source>
        <dbReference type="Google" id="ProtNLM"/>
    </source>
</evidence>
<dbReference type="EMBL" id="KN840854">
    <property type="protein sequence ID" value="KIP01230.1"/>
    <property type="molecule type" value="Genomic_DNA"/>
</dbReference>
<gene>
    <name evidence="1" type="ORF">PHLGIDRAFT_59404</name>
</gene>
<reference evidence="1 2" key="1">
    <citation type="journal article" date="2014" name="PLoS Genet.">
        <title>Analysis of the Phlebiopsis gigantea genome, transcriptome and secretome provides insight into its pioneer colonization strategies of wood.</title>
        <authorList>
            <person name="Hori C."/>
            <person name="Ishida T."/>
            <person name="Igarashi K."/>
            <person name="Samejima M."/>
            <person name="Suzuki H."/>
            <person name="Master E."/>
            <person name="Ferreira P."/>
            <person name="Ruiz-Duenas F.J."/>
            <person name="Held B."/>
            <person name="Canessa P."/>
            <person name="Larrondo L.F."/>
            <person name="Schmoll M."/>
            <person name="Druzhinina I.S."/>
            <person name="Kubicek C.P."/>
            <person name="Gaskell J.A."/>
            <person name="Kersten P."/>
            <person name="St John F."/>
            <person name="Glasner J."/>
            <person name="Sabat G."/>
            <person name="Splinter BonDurant S."/>
            <person name="Syed K."/>
            <person name="Yadav J."/>
            <person name="Mgbeahuruike A.C."/>
            <person name="Kovalchuk A."/>
            <person name="Asiegbu F.O."/>
            <person name="Lackner G."/>
            <person name="Hoffmeister D."/>
            <person name="Rencoret J."/>
            <person name="Gutierrez A."/>
            <person name="Sun H."/>
            <person name="Lindquist E."/>
            <person name="Barry K."/>
            <person name="Riley R."/>
            <person name="Grigoriev I.V."/>
            <person name="Henrissat B."/>
            <person name="Kues U."/>
            <person name="Berka R.M."/>
            <person name="Martinez A.T."/>
            <person name="Covert S.F."/>
            <person name="Blanchette R.A."/>
            <person name="Cullen D."/>
        </authorList>
    </citation>
    <scope>NUCLEOTIDE SEQUENCE [LARGE SCALE GENOMIC DNA]</scope>
    <source>
        <strain evidence="1 2">11061_1 CR5-6</strain>
    </source>
</reference>
<proteinExistence type="predicted"/>
<dbReference type="InterPro" id="IPR043128">
    <property type="entry name" value="Rev_trsase/Diguanyl_cyclase"/>
</dbReference>
<dbReference type="InterPro" id="IPR043502">
    <property type="entry name" value="DNA/RNA_pol_sf"/>
</dbReference>
<dbReference type="HOGENOM" id="CLU_175722_0_0_1"/>